<gene>
    <name evidence="4" type="ORF">DVR09_08165</name>
</gene>
<dbReference type="GO" id="GO:0071111">
    <property type="term" value="F:cyclic-guanylate-specific phosphodiesterase activity"/>
    <property type="evidence" value="ECO:0007669"/>
    <property type="project" value="InterPro"/>
</dbReference>
<dbReference type="SUPFAM" id="SSF55073">
    <property type="entry name" value="Nucleotide cyclase"/>
    <property type="match status" value="1"/>
</dbReference>
<keyword evidence="1" id="KW-0812">Transmembrane</keyword>
<dbReference type="Pfam" id="PF00990">
    <property type="entry name" value="GGDEF"/>
    <property type="match status" value="1"/>
</dbReference>
<dbReference type="InterPro" id="IPR029787">
    <property type="entry name" value="Nucleotide_cyclase"/>
</dbReference>
<dbReference type="SMART" id="SM00052">
    <property type="entry name" value="EAL"/>
    <property type="match status" value="1"/>
</dbReference>
<protein>
    <submittedName>
        <fullName evidence="4">EAL domain-containing protein</fullName>
    </submittedName>
</protein>
<dbReference type="PROSITE" id="PS50883">
    <property type="entry name" value="EAL"/>
    <property type="match status" value="1"/>
</dbReference>
<evidence type="ECO:0000259" key="2">
    <source>
        <dbReference type="PROSITE" id="PS50883"/>
    </source>
</evidence>
<evidence type="ECO:0000313" key="4">
    <source>
        <dbReference type="EMBL" id="AXK42315.1"/>
    </source>
</evidence>
<feature type="domain" description="GGDEF" evidence="3">
    <location>
        <begin position="260"/>
        <end position="396"/>
    </location>
</feature>
<feature type="domain" description="EAL" evidence="2">
    <location>
        <begin position="405"/>
        <end position="654"/>
    </location>
</feature>
<dbReference type="Gene3D" id="3.30.70.270">
    <property type="match status" value="1"/>
</dbReference>
<dbReference type="PANTHER" id="PTHR33121">
    <property type="entry name" value="CYCLIC DI-GMP PHOSPHODIESTERASE PDEF"/>
    <property type="match status" value="1"/>
</dbReference>
<dbReference type="KEGG" id="err:DVR09_08165"/>
<feature type="transmembrane region" description="Helical" evidence="1">
    <location>
        <begin position="93"/>
        <end position="119"/>
    </location>
</feature>
<dbReference type="SMART" id="SM00267">
    <property type="entry name" value="GGDEF"/>
    <property type="match status" value="1"/>
</dbReference>
<dbReference type="PANTHER" id="PTHR33121:SF79">
    <property type="entry name" value="CYCLIC DI-GMP PHOSPHODIESTERASE PDED-RELATED"/>
    <property type="match status" value="1"/>
</dbReference>
<dbReference type="Proteomes" id="UP000254508">
    <property type="component" value="Chromosome"/>
</dbReference>
<sequence>MRRIDRIIGFESDNAIAVEFGRERIRSVRKIIHLYYLAILAPFVGVAWVKWDHPATRLVGMILLIAVALRFRHWMVPQPSGKSEDVNPIAARITGGMVILLSCAQTYFYLSVAFAIAAASPQGVGWLQVLGLGLLTALAQGAALTGIIFASRVIFFCFVLPLVLAILYLFAAENLVASSAVVVLTAVSFYLAETSHKMQLRLFKAQYDADQALLRMEKVNLELTDARRNVQHRAEYDDLTGVRNRFAFIRDVEEILADGRCGLLALVDLDRFKPINDLYGHHAGDQVLRYVARRLQRVVPPHAIVGRLGGDEFGLFVSAPDCVNELSSLVAMCDRALDHLRRPIRLSNTVVRVGASAGARLVASDTTDVGQALREADVALYVAKREGDETTKLFDQKISDETLRTHAIEAELIKLDSDEYLSLAYQPIVNLRTGDLASFEALARWYHPTLGEVSPVQFIPIAERLGRIREITLTLLDKALEFAADWQPPCRLSFNLSAAHICGEDAADEIVALISRKQFPSNRLQFEITETAMLVNFEVARRNVEILRRAGCRIALDDFGAGFASLVYLREIKFDKVKIDGSLIREARHPKGRDMLRGVIKMIEAMKLESVAEYIATAEDHEAALALGAGFGQGFYLGRPLSRGGVLDLLRKHRSRPPANIDSLPGHHASVRGALKTDAMGKMRLLPVLANR</sequence>
<dbReference type="InterPro" id="IPR000160">
    <property type="entry name" value="GGDEF_dom"/>
</dbReference>
<feature type="transmembrane region" description="Helical" evidence="1">
    <location>
        <begin position="31"/>
        <end position="49"/>
    </location>
</feature>
<dbReference type="AlphaFoldDB" id="A0A345YEG3"/>
<dbReference type="InterPro" id="IPR043128">
    <property type="entry name" value="Rev_trsase/Diguanyl_cyclase"/>
</dbReference>
<accession>A0A345YEG3</accession>
<feature type="transmembrane region" description="Helical" evidence="1">
    <location>
        <begin position="55"/>
        <end position="72"/>
    </location>
</feature>
<dbReference type="EMBL" id="CP031357">
    <property type="protein sequence ID" value="AXK42315.1"/>
    <property type="molecule type" value="Genomic_DNA"/>
</dbReference>
<evidence type="ECO:0000259" key="3">
    <source>
        <dbReference type="PROSITE" id="PS50887"/>
    </source>
</evidence>
<feature type="transmembrane region" description="Helical" evidence="1">
    <location>
        <begin position="153"/>
        <end position="170"/>
    </location>
</feature>
<keyword evidence="5" id="KW-1185">Reference proteome</keyword>
<keyword evidence="1" id="KW-0472">Membrane</keyword>
<dbReference type="InterPro" id="IPR001633">
    <property type="entry name" value="EAL_dom"/>
</dbReference>
<organism evidence="4 5">
    <name type="scientific">Erythrobacter aureus</name>
    <dbReference type="NCBI Taxonomy" id="2182384"/>
    <lineage>
        <taxon>Bacteria</taxon>
        <taxon>Pseudomonadati</taxon>
        <taxon>Pseudomonadota</taxon>
        <taxon>Alphaproteobacteria</taxon>
        <taxon>Sphingomonadales</taxon>
        <taxon>Erythrobacteraceae</taxon>
        <taxon>Erythrobacter/Porphyrobacter group</taxon>
        <taxon>Erythrobacter</taxon>
    </lineage>
</organism>
<feature type="transmembrane region" description="Helical" evidence="1">
    <location>
        <begin position="125"/>
        <end position="146"/>
    </location>
</feature>
<dbReference type="SUPFAM" id="SSF141868">
    <property type="entry name" value="EAL domain-like"/>
    <property type="match status" value="1"/>
</dbReference>
<evidence type="ECO:0000256" key="1">
    <source>
        <dbReference type="SAM" id="Phobius"/>
    </source>
</evidence>
<keyword evidence="1" id="KW-1133">Transmembrane helix</keyword>
<dbReference type="InterPro" id="IPR035919">
    <property type="entry name" value="EAL_sf"/>
</dbReference>
<name>A0A345YEG3_9SPHN</name>
<dbReference type="Gene3D" id="3.20.20.450">
    <property type="entry name" value="EAL domain"/>
    <property type="match status" value="1"/>
</dbReference>
<dbReference type="NCBIfam" id="TIGR00254">
    <property type="entry name" value="GGDEF"/>
    <property type="match status" value="1"/>
</dbReference>
<dbReference type="CDD" id="cd01949">
    <property type="entry name" value="GGDEF"/>
    <property type="match status" value="1"/>
</dbReference>
<dbReference type="Pfam" id="PF00563">
    <property type="entry name" value="EAL"/>
    <property type="match status" value="1"/>
</dbReference>
<dbReference type="PROSITE" id="PS50887">
    <property type="entry name" value="GGDEF"/>
    <property type="match status" value="1"/>
</dbReference>
<dbReference type="OrthoDB" id="9814202at2"/>
<dbReference type="CDD" id="cd01948">
    <property type="entry name" value="EAL"/>
    <property type="match status" value="1"/>
</dbReference>
<dbReference type="InterPro" id="IPR050706">
    <property type="entry name" value="Cyclic-di-GMP_PDE-like"/>
</dbReference>
<proteinExistence type="predicted"/>
<reference evidence="5" key="1">
    <citation type="submission" date="2018-07" db="EMBL/GenBank/DDBJ databases">
        <title>Genome sequence of Erythrobacter strain YH-07, an antagonistic bacterium isolated from Yellow Sea.</title>
        <authorList>
            <person name="Tang T."/>
            <person name="Liu Q."/>
            <person name="Sun X."/>
        </authorList>
    </citation>
    <scope>NUCLEOTIDE SEQUENCE [LARGE SCALE GENOMIC DNA]</scope>
    <source>
        <strain evidence="5">YH-07</strain>
    </source>
</reference>
<evidence type="ECO:0000313" key="5">
    <source>
        <dbReference type="Proteomes" id="UP000254508"/>
    </source>
</evidence>